<dbReference type="GO" id="GO:0008658">
    <property type="term" value="F:penicillin binding"/>
    <property type="evidence" value="ECO:0007669"/>
    <property type="project" value="InterPro"/>
</dbReference>
<keyword evidence="20" id="KW-1185">Reference proteome</keyword>
<feature type="transmembrane region" description="Helical" evidence="16">
    <location>
        <begin position="54"/>
        <end position="79"/>
    </location>
</feature>
<protein>
    <submittedName>
        <fullName evidence="19">Penicillin-binding protein 1A</fullName>
    </submittedName>
</protein>
<dbReference type="OrthoDB" id="9766909at2"/>
<dbReference type="SUPFAM" id="SSF53955">
    <property type="entry name" value="Lysozyme-like"/>
    <property type="match status" value="1"/>
</dbReference>
<keyword evidence="4" id="KW-0121">Carboxypeptidase</keyword>
<dbReference type="EMBL" id="SNZR01000011">
    <property type="protein sequence ID" value="TDR93131.1"/>
    <property type="molecule type" value="Genomic_DNA"/>
</dbReference>
<name>A0A4R7C4P0_9HYPH</name>
<dbReference type="Proteomes" id="UP000295122">
    <property type="component" value="Unassembled WGS sequence"/>
</dbReference>
<dbReference type="AlphaFoldDB" id="A0A4R7C4P0"/>
<dbReference type="FunFam" id="1.10.3810.10:FF:000001">
    <property type="entry name" value="Penicillin-binding protein 1A"/>
    <property type="match status" value="1"/>
</dbReference>
<evidence type="ECO:0000256" key="16">
    <source>
        <dbReference type="SAM" id="Phobius"/>
    </source>
</evidence>
<keyword evidence="12" id="KW-0961">Cell wall biogenesis/degradation</keyword>
<dbReference type="PANTHER" id="PTHR32282:SF33">
    <property type="entry name" value="PEPTIDOGLYCAN GLYCOSYLTRANSFERASE"/>
    <property type="match status" value="1"/>
</dbReference>
<dbReference type="Pfam" id="PF00905">
    <property type="entry name" value="Transpeptidase"/>
    <property type="match status" value="1"/>
</dbReference>
<dbReference type="InterPro" id="IPR001460">
    <property type="entry name" value="PCN-bd_Tpept"/>
</dbReference>
<dbReference type="UniPathway" id="UPA00219"/>
<evidence type="ECO:0000256" key="10">
    <source>
        <dbReference type="ARBA" id="ARBA00022984"/>
    </source>
</evidence>
<dbReference type="InterPro" id="IPR036950">
    <property type="entry name" value="PBP_transglycosylase"/>
</dbReference>
<feature type="domain" description="Penicillin-binding protein transpeptidase" evidence="17">
    <location>
        <begin position="366"/>
        <end position="597"/>
    </location>
</feature>
<comment type="similarity">
    <text evidence="2">In the C-terminal section; belongs to the transpeptidase family.</text>
</comment>
<dbReference type="InterPro" id="IPR012338">
    <property type="entry name" value="Beta-lactam/transpept-like"/>
</dbReference>
<evidence type="ECO:0000256" key="13">
    <source>
        <dbReference type="ARBA" id="ARBA00034000"/>
    </source>
</evidence>
<dbReference type="RefSeq" id="WP_133768157.1">
    <property type="nucleotide sequence ID" value="NZ_SNZR01000011.1"/>
</dbReference>
<dbReference type="NCBIfam" id="TIGR02074">
    <property type="entry name" value="PBP_1a_fam"/>
    <property type="match status" value="1"/>
</dbReference>
<keyword evidence="8" id="KW-0378">Hydrolase</keyword>
<evidence type="ECO:0000256" key="12">
    <source>
        <dbReference type="ARBA" id="ARBA00023316"/>
    </source>
</evidence>
<keyword evidence="10" id="KW-0573">Peptidoglycan synthesis</keyword>
<keyword evidence="16" id="KW-0472">Membrane</keyword>
<keyword evidence="16" id="KW-1133">Transmembrane helix</keyword>
<feature type="compositionally biased region" description="Basic residues" evidence="15">
    <location>
        <begin position="33"/>
        <end position="47"/>
    </location>
</feature>
<dbReference type="Pfam" id="PF00912">
    <property type="entry name" value="Transgly"/>
    <property type="match status" value="1"/>
</dbReference>
<evidence type="ECO:0000256" key="2">
    <source>
        <dbReference type="ARBA" id="ARBA00007090"/>
    </source>
</evidence>
<comment type="similarity">
    <text evidence="3">In the N-terminal section; belongs to the glycosyltransferase 51 family.</text>
</comment>
<evidence type="ECO:0000256" key="15">
    <source>
        <dbReference type="SAM" id="MobiDB-lite"/>
    </source>
</evidence>
<evidence type="ECO:0000256" key="14">
    <source>
        <dbReference type="ARBA" id="ARBA00049902"/>
    </source>
</evidence>
<dbReference type="InterPro" id="IPR023346">
    <property type="entry name" value="Lysozyme-like_dom_sf"/>
</dbReference>
<keyword evidence="7" id="KW-0808">Transferase</keyword>
<keyword evidence="6" id="KW-0328">Glycosyltransferase</keyword>
<proteinExistence type="inferred from homology"/>
<evidence type="ECO:0000256" key="6">
    <source>
        <dbReference type="ARBA" id="ARBA00022676"/>
    </source>
</evidence>
<evidence type="ECO:0000256" key="3">
    <source>
        <dbReference type="ARBA" id="ARBA00007739"/>
    </source>
</evidence>
<feature type="region of interest" description="Disordered" evidence="15">
    <location>
        <begin position="1"/>
        <end position="47"/>
    </location>
</feature>
<dbReference type="GO" id="GO:0006508">
    <property type="term" value="P:proteolysis"/>
    <property type="evidence" value="ECO:0007669"/>
    <property type="project" value="UniProtKB-KW"/>
</dbReference>
<dbReference type="GO" id="GO:0030288">
    <property type="term" value="C:outer membrane-bounded periplasmic space"/>
    <property type="evidence" value="ECO:0007669"/>
    <property type="project" value="TreeGrafter"/>
</dbReference>
<comment type="caution">
    <text evidence="19">The sequence shown here is derived from an EMBL/GenBank/DDBJ whole genome shotgun (WGS) entry which is preliminary data.</text>
</comment>
<evidence type="ECO:0000313" key="20">
    <source>
        <dbReference type="Proteomes" id="UP000295122"/>
    </source>
</evidence>
<dbReference type="GO" id="GO:0008360">
    <property type="term" value="P:regulation of cell shape"/>
    <property type="evidence" value="ECO:0007669"/>
    <property type="project" value="UniProtKB-KW"/>
</dbReference>
<feature type="region of interest" description="Disordered" evidence="15">
    <location>
        <begin position="636"/>
        <end position="684"/>
    </location>
</feature>
<dbReference type="Gene3D" id="3.40.710.10">
    <property type="entry name" value="DD-peptidase/beta-lactamase superfamily"/>
    <property type="match status" value="1"/>
</dbReference>
<dbReference type="InterPro" id="IPR050396">
    <property type="entry name" value="Glycosyltr_51/Transpeptidase"/>
</dbReference>
<evidence type="ECO:0000256" key="9">
    <source>
        <dbReference type="ARBA" id="ARBA00022960"/>
    </source>
</evidence>
<dbReference type="GO" id="GO:0009252">
    <property type="term" value="P:peptidoglycan biosynthetic process"/>
    <property type="evidence" value="ECO:0007669"/>
    <property type="project" value="UniProtKB-UniPathway"/>
</dbReference>
<evidence type="ECO:0000256" key="4">
    <source>
        <dbReference type="ARBA" id="ARBA00022645"/>
    </source>
</evidence>
<dbReference type="GO" id="GO:0008955">
    <property type="term" value="F:peptidoglycan glycosyltransferase activity"/>
    <property type="evidence" value="ECO:0007669"/>
    <property type="project" value="UniProtKB-EC"/>
</dbReference>
<evidence type="ECO:0000259" key="17">
    <source>
        <dbReference type="Pfam" id="PF00905"/>
    </source>
</evidence>
<dbReference type="GO" id="GO:0071555">
    <property type="term" value="P:cell wall organization"/>
    <property type="evidence" value="ECO:0007669"/>
    <property type="project" value="UniProtKB-KW"/>
</dbReference>
<evidence type="ECO:0000256" key="11">
    <source>
        <dbReference type="ARBA" id="ARBA00023268"/>
    </source>
</evidence>
<comment type="catalytic activity">
    <reaction evidence="13">
        <text>Preferential cleavage: (Ac)2-L-Lys-D-Ala-|-D-Ala. Also transpeptidation of peptidyl-alanyl moieties that are N-acyl substituents of D-alanine.</text>
        <dbReference type="EC" id="3.4.16.4"/>
    </reaction>
</comment>
<evidence type="ECO:0000256" key="7">
    <source>
        <dbReference type="ARBA" id="ARBA00022679"/>
    </source>
</evidence>
<comment type="pathway">
    <text evidence="1">Cell wall biogenesis; peptidoglycan biosynthesis.</text>
</comment>
<feature type="compositionally biased region" description="Basic and acidic residues" evidence="15">
    <location>
        <begin position="1"/>
        <end position="14"/>
    </location>
</feature>
<keyword evidence="9" id="KW-0133">Cell shape</keyword>
<feature type="domain" description="Glycosyl transferase family 51" evidence="18">
    <location>
        <begin position="108"/>
        <end position="280"/>
    </location>
</feature>
<reference evidence="19 20" key="1">
    <citation type="submission" date="2019-03" db="EMBL/GenBank/DDBJ databases">
        <title>Genomic Encyclopedia of Type Strains, Phase IV (KMG-IV): sequencing the most valuable type-strain genomes for metagenomic binning, comparative biology and taxonomic classification.</title>
        <authorList>
            <person name="Goeker M."/>
        </authorList>
    </citation>
    <scope>NUCLEOTIDE SEQUENCE [LARGE SCALE GENOMIC DNA]</scope>
    <source>
        <strain evidence="19 20">DSM 25903</strain>
    </source>
</reference>
<evidence type="ECO:0000259" key="18">
    <source>
        <dbReference type="Pfam" id="PF00912"/>
    </source>
</evidence>
<gene>
    <name evidence="19" type="ORF">EV668_0385</name>
</gene>
<keyword evidence="5" id="KW-0645">Protease</keyword>
<dbReference type="GO" id="GO:0009002">
    <property type="term" value="F:serine-type D-Ala-D-Ala carboxypeptidase activity"/>
    <property type="evidence" value="ECO:0007669"/>
    <property type="project" value="UniProtKB-EC"/>
</dbReference>
<comment type="catalytic activity">
    <reaction evidence="14">
        <text>[GlcNAc-(1-&gt;4)-Mur2Ac(oyl-L-Ala-gamma-D-Glu-L-Lys-D-Ala-D-Ala)](n)-di-trans,octa-cis-undecaprenyl diphosphate + beta-D-GlcNAc-(1-&gt;4)-Mur2Ac(oyl-L-Ala-gamma-D-Glu-L-Lys-D-Ala-D-Ala)-di-trans,octa-cis-undecaprenyl diphosphate = [GlcNAc-(1-&gt;4)-Mur2Ac(oyl-L-Ala-gamma-D-Glu-L-Lys-D-Ala-D-Ala)](n+1)-di-trans,octa-cis-undecaprenyl diphosphate + di-trans,octa-cis-undecaprenyl diphosphate + H(+)</text>
        <dbReference type="Rhea" id="RHEA:23708"/>
        <dbReference type="Rhea" id="RHEA-COMP:9602"/>
        <dbReference type="Rhea" id="RHEA-COMP:9603"/>
        <dbReference type="ChEBI" id="CHEBI:15378"/>
        <dbReference type="ChEBI" id="CHEBI:58405"/>
        <dbReference type="ChEBI" id="CHEBI:60033"/>
        <dbReference type="ChEBI" id="CHEBI:78435"/>
        <dbReference type="EC" id="2.4.99.28"/>
    </reaction>
</comment>
<evidence type="ECO:0000256" key="5">
    <source>
        <dbReference type="ARBA" id="ARBA00022670"/>
    </source>
</evidence>
<dbReference type="InterPro" id="IPR001264">
    <property type="entry name" value="Glyco_trans_51"/>
</dbReference>
<keyword evidence="16" id="KW-0812">Transmembrane</keyword>
<feature type="compositionally biased region" description="Low complexity" evidence="15">
    <location>
        <begin position="650"/>
        <end position="669"/>
    </location>
</feature>
<dbReference type="Gene3D" id="1.10.3810.10">
    <property type="entry name" value="Biosynthetic peptidoglycan transglycosylase-like"/>
    <property type="match status" value="1"/>
</dbReference>
<sequence length="693" mass="73999">MADRRRARRDRREPSFGPSANDLALSREDRAGGARRRPVKSASRKRKRRSGRSFLGRLVYGCVVLCLWGGIALAALVAYHATQLPPIDQLSVPKRPPNIAIVAADGTLIANRGETGGRAVPLKELPPYLPRAFIAIEDRRFHSHLGIDPFGIARAVVNNLTGRGGMQGGSTLTQQLAKNLFLTQERTASRKIQEAILALWLEHRYSKDQILELYLNRVYFGAGAYGVEAAAQRYFGKPARGVSIAEAATLAGLVQAPSRLAPTRNPDAARARAALVLAAMVEEGFIKPADQRAALGDPAKTARRAGAGSANYAADLVMDVLDDFVGEIEDDITVVTTIQPALQNAAEKALVQELDQKGAKFNVEQGALVAMRPDGAVRAVVGGRNYTESQFNRATTAKRQPGSSFKPFVYLAALERGLTPDDVRQDAPISIRGWSPENYTRDYRGPVTLRDALAQSLNTVAVRLCQEVGPKAVVAVAQRLGIVSSLKPNVSIALGTSEVSPIEMVGAFAAFANGGTGVIPYVILEVKGARGKVIYRRKDGGLGRVVAPAVAGMMNAMMRETLVSGTARKAEIPGWEAAGKTGTSQDFRDAWFVGYTSTLVAGIWLGNDDGSAMRKVTGGNLPAEIWHRFMTTALAGQEPRPLPGLGGWRGTRSSPAPSPQATTAPPTRTGSVRPRPEGPVDGIGGLLEKLFGG</sequence>
<evidence type="ECO:0000256" key="8">
    <source>
        <dbReference type="ARBA" id="ARBA00022801"/>
    </source>
</evidence>
<evidence type="ECO:0000256" key="1">
    <source>
        <dbReference type="ARBA" id="ARBA00004752"/>
    </source>
</evidence>
<organism evidence="19 20">
    <name type="scientific">Enterovirga rhinocerotis</name>
    <dbReference type="NCBI Taxonomy" id="1339210"/>
    <lineage>
        <taxon>Bacteria</taxon>
        <taxon>Pseudomonadati</taxon>
        <taxon>Pseudomonadota</taxon>
        <taxon>Alphaproteobacteria</taxon>
        <taxon>Hyphomicrobiales</taxon>
        <taxon>Methylobacteriaceae</taxon>
        <taxon>Enterovirga</taxon>
    </lineage>
</organism>
<dbReference type="SUPFAM" id="SSF56601">
    <property type="entry name" value="beta-lactamase/transpeptidase-like"/>
    <property type="match status" value="1"/>
</dbReference>
<evidence type="ECO:0000313" key="19">
    <source>
        <dbReference type="EMBL" id="TDR93131.1"/>
    </source>
</evidence>
<dbReference type="PANTHER" id="PTHR32282">
    <property type="entry name" value="BINDING PROTEIN TRANSPEPTIDASE, PUTATIVE-RELATED"/>
    <property type="match status" value="1"/>
</dbReference>
<accession>A0A4R7C4P0</accession>
<keyword evidence="11" id="KW-0511">Multifunctional enzyme</keyword>